<keyword evidence="7 8" id="KW-0472">Membrane</keyword>
<dbReference type="RefSeq" id="WP_425308960.1">
    <property type="nucleotide sequence ID" value="NZ_CP154795.1"/>
</dbReference>
<keyword evidence="6 8" id="KW-1133">Transmembrane helix</keyword>
<feature type="transmembrane region" description="Helical" evidence="8">
    <location>
        <begin position="147"/>
        <end position="172"/>
    </location>
</feature>
<evidence type="ECO:0000256" key="5">
    <source>
        <dbReference type="ARBA" id="ARBA00022692"/>
    </source>
</evidence>
<feature type="transmembrane region" description="Helical" evidence="8">
    <location>
        <begin position="238"/>
        <end position="271"/>
    </location>
</feature>
<feature type="transmembrane region" description="Helical" evidence="8">
    <location>
        <begin position="184"/>
        <end position="203"/>
    </location>
</feature>
<keyword evidence="10" id="KW-1185">Reference proteome</keyword>
<reference evidence="9 10" key="1">
    <citation type="submission" date="2024-04" db="EMBL/GenBank/DDBJ databases">
        <title>Isolation of an actinomycete strain from pig manure.</title>
        <authorList>
            <person name="Gong T."/>
            <person name="Yu Z."/>
            <person name="An M."/>
            <person name="Wei C."/>
            <person name="Yang W."/>
            <person name="Liu L."/>
        </authorList>
    </citation>
    <scope>NUCLEOTIDE SEQUENCE [LARGE SCALE GENOMIC DNA]</scope>
    <source>
        <strain evidence="9 10">ZF39</strain>
    </source>
</reference>
<dbReference type="PANTHER" id="PTHR30472">
    <property type="entry name" value="FERRIC ENTEROBACTIN TRANSPORT SYSTEM PERMEASE PROTEIN"/>
    <property type="match status" value="1"/>
</dbReference>
<evidence type="ECO:0000256" key="2">
    <source>
        <dbReference type="ARBA" id="ARBA00007935"/>
    </source>
</evidence>
<feature type="transmembrane region" description="Helical" evidence="8">
    <location>
        <begin position="61"/>
        <end position="79"/>
    </location>
</feature>
<feature type="transmembrane region" description="Helical" evidence="8">
    <location>
        <begin position="307"/>
        <end position="328"/>
    </location>
</feature>
<feature type="transmembrane region" description="Helical" evidence="8">
    <location>
        <begin position="21"/>
        <end position="41"/>
    </location>
</feature>
<evidence type="ECO:0000313" key="9">
    <source>
        <dbReference type="EMBL" id="XAN07500.1"/>
    </source>
</evidence>
<accession>A0ABZ3FP94</accession>
<evidence type="ECO:0000256" key="7">
    <source>
        <dbReference type="ARBA" id="ARBA00023136"/>
    </source>
</evidence>
<feature type="transmembrane region" description="Helical" evidence="8">
    <location>
        <begin position="121"/>
        <end position="140"/>
    </location>
</feature>
<organism evidence="9 10">
    <name type="scientific">Ammonicoccus fulvus</name>
    <dbReference type="NCBI Taxonomy" id="3138240"/>
    <lineage>
        <taxon>Bacteria</taxon>
        <taxon>Bacillati</taxon>
        <taxon>Actinomycetota</taxon>
        <taxon>Actinomycetes</taxon>
        <taxon>Propionibacteriales</taxon>
        <taxon>Propionibacteriaceae</taxon>
        <taxon>Ammonicoccus</taxon>
    </lineage>
</organism>
<dbReference type="EMBL" id="CP154795">
    <property type="protein sequence ID" value="XAN07500.1"/>
    <property type="molecule type" value="Genomic_DNA"/>
</dbReference>
<keyword evidence="3" id="KW-0813">Transport</keyword>
<feature type="transmembrane region" description="Helical" evidence="8">
    <location>
        <begin position="283"/>
        <end position="301"/>
    </location>
</feature>
<dbReference type="InterPro" id="IPR000522">
    <property type="entry name" value="ABC_transptr_permease_BtuC"/>
</dbReference>
<evidence type="ECO:0000256" key="3">
    <source>
        <dbReference type="ARBA" id="ARBA00022448"/>
    </source>
</evidence>
<evidence type="ECO:0000256" key="6">
    <source>
        <dbReference type="ARBA" id="ARBA00022989"/>
    </source>
</evidence>
<sequence>MTAVLQARTPLRQTPARGARPGVRLVIMGAFALAAVAAYYLIDSGGNLDFVLAYRTRKVAALVLVGWAIAVSTVLFHTITTNRILTPSIMGFDSLYVLIQTAGIFFLGANLVNSLGPELQFGVNAGLMLVLSVGLFTGLLRRLGRSVHLLVLVGIVAGTLLRSGAALLQRIMEPNAFLILQNRLFASFSAVQTNLLIISAVLISATSVLVWRKRHALDVLALGPEVATGLGVDHRRALLWILVAVSVLVSVSTALVGPITFFGLLVANLAYLLVGSHRHAHTLVAASLLAVITLVGGQAVLEHVFDQGTVLSVIIEFVGGIVFIALLLGGRRR</sequence>
<feature type="transmembrane region" description="Helical" evidence="8">
    <location>
        <begin position="91"/>
        <end position="109"/>
    </location>
</feature>
<dbReference type="SUPFAM" id="SSF81345">
    <property type="entry name" value="ABC transporter involved in vitamin B12 uptake, BtuC"/>
    <property type="match status" value="1"/>
</dbReference>
<dbReference type="InterPro" id="IPR037294">
    <property type="entry name" value="ABC_BtuC-like"/>
</dbReference>
<dbReference type="PANTHER" id="PTHR30472:SF19">
    <property type="entry name" value="PETROBACTIN IMPORT SYSTEM PERMEASE PROTEIN YCLO"/>
    <property type="match status" value="1"/>
</dbReference>
<dbReference type="Proteomes" id="UP001442841">
    <property type="component" value="Chromosome"/>
</dbReference>
<proteinExistence type="inferred from homology"/>
<gene>
    <name evidence="9" type="ORF">AADG42_09405</name>
</gene>
<dbReference type="Pfam" id="PF01032">
    <property type="entry name" value="FecCD"/>
    <property type="match status" value="1"/>
</dbReference>
<evidence type="ECO:0000256" key="4">
    <source>
        <dbReference type="ARBA" id="ARBA00022475"/>
    </source>
</evidence>
<keyword evidence="4" id="KW-1003">Cell membrane</keyword>
<evidence type="ECO:0000256" key="1">
    <source>
        <dbReference type="ARBA" id="ARBA00004651"/>
    </source>
</evidence>
<evidence type="ECO:0000256" key="8">
    <source>
        <dbReference type="SAM" id="Phobius"/>
    </source>
</evidence>
<name>A0ABZ3FP94_9ACTN</name>
<dbReference type="Gene3D" id="1.10.3470.10">
    <property type="entry name" value="ABC transporter involved in vitamin B12 uptake, BtuC"/>
    <property type="match status" value="1"/>
</dbReference>
<comment type="similarity">
    <text evidence="2">Belongs to the binding-protein-dependent transport system permease family. FecCD subfamily.</text>
</comment>
<comment type="subcellular location">
    <subcellularLocation>
        <location evidence="1">Cell membrane</location>
        <topology evidence="1">Multi-pass membrane protein</topology>
    </subcellularLocation>
</comment>
<evidence type="ECO:0000313" key="10">
    <source>
        <dbReference type="Proteomes" id="UP001442841"/>
    </source>
</evidence>
<protein>
    <submittedName>
        <fullName evidence="9">Iron chelate uptake ABC transporter family permease subunit</fullName>
    </submittedName>
</protein>
<keyword evidence="5 8" id="KW-0812">Transmembrane</keyword>